<organism evidence="3 5">
    <name type="scientific">Raoultella terrigena</name>
    <name type="common">Klebsiella terrigena</name>
    <dbReference type="NCBI Taxonomy" id="577"/>
    <lineage>
        <taxon>Bacteria</taxon>
        <taxon>Pseudomonadati</taxon>
        <taxon>Pseudomonadota</taxon>
        <taxon>Gammaproteobacteria</taxon>
        <taxon>Enterobacterales</taxon>
        <taxon>Enterobacteriaceae</taxon>
        <taxon>Klebsiella/Raoultella group</taxon>
        <taxon>Raoultella</taxon>
    </lineage>
</organism>
<reference evidence="1 6" key="2">
    <citation type="submission" date="2020-10" db="EMBL/GenBank/DDBJ databases">
        <title>Resistance determinants and their genetic context in bacteria from a longitudinal study of pigs reared under conventional and antibiotic-free husbandry practices.</title>
        <authorList>
            <person name="Poulin-Laprade D."/>
            <person name="Brouard J.-S."/>
            <person name="Gagnon N."/>
            <person name="Turcotte A."/>
            <person name="Langlois A."/>
            <person name="Matte J.J."/>
            <person name="Carrillo C.D."/>
            <person name="Zaheer R."/>
            <person name="McAllister T."/>
            <person name="Topp E."/>
            <person name="Talbot G."/>
        </authorList>
    </citation>
    <scope>NUCLEOTIDE SEQUENCE [LARGE SCALE GENOMIC DNA]</scope>
    <source>
        <strain evidence="1 6">Res13-Abat-PEB01-P1-04-A</strain>
    </source>
</reference>
<evidence type="ECO:0000313" key="6">
    <source>
        <dbReference type="Proteomes" id="UP000594500"/>
    </source>
</evidence>
<sequence>MQLNDKHQAFYDDLCKALGRAVVLLKESGQPVTEQTLDLMLQNHNTQTEDLYLTKIYTTARRIIR</sequence>
<dbReference type="GeneID" id="57504840"/>
<dbReference type="Proteomes" id="UP000594500">
    <property type="component" value="Chromosome"/>
</dbReference>
<dbReference type="Proteomes" id="UP000267630">
    <property type="component" value="Chromosome 3"/>
</dbReference>
<evidence type="ECO:0000313" key="4">
    <source>
        <dbReference type="Proteomes" id="UP000267630"/>
    </source>
</evidence>
<dbReference type="EMBL" id="CAADJG010000002">
    <property type="protein sequence ID" value="VFS72903.1"/>
    <property type="molecule type" value="Genomic_DNA"/>
</dbReference>
<keyword evidence="4" id="KW-1185">Reference proteome</keyword>
<evidence type="ECO:0000313" key="3">
    <source>
        <dbReference type="EMBL" id="VFS72903.1"/>
    </source>
</evidence>
<accession>A0A6D1S6C6</accession>
<reference evidence="3 5" key="1">
    <citation type="submission" date="2019-03" db="EMBL/GenBank/DDBJ databases">
        <authorList>
            <consortium name="Pathogen Informatics"/>
        </authorList>
    </citation>
    <scope>NUCLEOTIDE SEQUENCE [LARGE SCALE GENOMIC DNA]</scope>
    <source>
        <strain evidence="3 5">NCTC13038</strain>
        <strain evidence="2 4">NCTC9997</strain>
    </source>
</reference>
<proteinExistence type="predicted"/>
<dbReference type="EMBL" id="CP062916">
    <property type="protein sequence ID" value="QPF11095.1"/>
    <property type="molecule type" value="Genomic_DNA"/>
</dbReference>
<dbReference type="OrthoDB" id="9865501at2"/>
<evidence type="ECO:0000313" key="1">
    <source>
        <dbReference type="EMBL" id="QPF11095.1"/>
    </source>
</evidence>
<dbReference type="EMBL" id="LR134253">
    <property type="protein sequence ID" value="VED50238.1"/>
    <property type="molecule type" value="Genomic_DNA"/>
</dbReference>
<protein>
    <submittedName>
        <fullName evidence="1">DUF2767 domain-containing protein</fullName>
    </submittedName>
</protein>
<dbReference type="AlphaFoldDB" id="A0A6D1S6C6"/>
<dbReference type="RefSeq" id="WP_041145652.1">
    <property type="nucleotide sequence ID" value="NZ_BJNO01000001.1"/>
</dbReference>
<name>A0A6D1S6C6_RAOTE</name>
<evidence type="ECO:0000313" key="5">
    <source>
        <dbReference type="Proteomes" id="UP000332594"/>
    </source>
</evidence>
<gene>
    <name evidence="1" type="ORF">IMO34_12365</name>
    <name evidence="3" type="ORF">NCTC13038_02847</name>
    <name evidence="2" type="ORF">NCTC9997_03143</name>
</gene>
<dbReference type="Proteomes" id="UP000332594">
    <property type="component" value="Unassembled WGS sequence"/>
</dbReference>
<evidence type="ECO:0000313" key="2">
    <source>
        <dbReference type="EMBL" id="VED50238.1"/>
    </source>
</evidence>